<reference evidence="2 3" key="1">
    <citation type="submission" date="2016-11" db="EMBL/GenBank/DDBJ databases">
        <authorList>
            <person name="Jaros S."/>
            <person name="Januszkiewicz K."/>
            <person name="Wedrychowicz H."/>
        </authorList>
    </citation>
    <scope>NUCLEOTIDE SEQUENCE [LARGE SCALE GENOMIC DNA]</scope>
    <source>
        <strain evidence="2 3">ATCC 23634</strain>
    </source>
</reference>
<dbReference type="Proteomes" id="UP000183447">
    <property type="component" value="Unassembled WGS sequence"/>
</dbReference>
<sequence>MANWQEAMPSTRAYLMDKVLYQLHHNADHLEAYKADPDAYLARFDLPEDLARTIKENDVARMYLSGVNPYLLRAHCIGVRIPEDVSLAALRSLLDSKDYNNG</sequence>
<dbReference type="InterPro" id="IPR036622">
    <property type="entry name" value="LigA_sf"/>
</dbReference>
<dbReference type="SUPFAM" id="SSF48076">
    <property type="entry name" value="LigA subunit of an aromatic-ring-opening dioxygenase LigAB"/>
    <property type="match status" value="1"/>
</dbReference>
<proteinExistence type="predicted"/>
<name>A0A1K2HY09_9HYPH</name>
<dbReference type="OrthoDB" id="7595648at2"/>
<protein>
    <submittedName>
        <fullName evidence="2">Protocatechuate 4,5-dioxygenase, alpha chain</fullName>
    </submittedName>
</protein>
<dbReference type="EMBL" id="FPKU01000002">
    <property type="protein sequence ID" value="SFZ84646.1"/>
    <property type="molecule type" value="Genomic_DNA"/>
</dbReference>
<dbReference type="AlphaFoldDB" id="A0A1K2HY09"/>
<keyword evidence="2" id="KW-0560">Oxidoreductase</keyword>
<organism evidence="2 3">
    <name type="scientific">Devosia enhydra</name>
    <dbReference type="NCBI Taxonomy" id="665118"/>
    <lineage>
        <taxon>Bacteria</taxon>
        <taxon>Pseudomonadati</taxon>
        <taxon>Pseudomonadota</taxon>
        <taxon>Alphaproteobacteria</taxon>
        <taxon>Hyphomicrobiales</taxon>
        <taxon>Devosiaceae</taxon>
        <taxon>Devosia</taxon>
    </lineage>
</organism>
<dbReference type="Gene3D" id="1.10.700.10">
    <property type="entry name" value="Dioxygenase LigAB, LigA subunit"/>
    <property type="match status" value="1"/>
</dbReference>
<evidence type="ECO:0000313" key="2">
    <source>
        <dbReference type="EMBL" id="SFZ84646.1"/>
    </source>
</evidence>
<dbReference type="InterPro" id="IPR011986">
    <property type="entry name" value="Xdiol_dOase_LigA"/>
</dbReference>
<gene>
    <name evidence="2" type="ORF">SAMN02983003_2134</name>
</gene>
<feature type="domain" description="Extradiol ring-cleavage dioxygenase LigAB LigA subunit" evidence="1">
    <location>
        <begin position="16"/>
        <end position="73"/>
    </location>
</feature>
<dbReference type="Pfam" id="PF07746">
    <property type="entry name" value="LigA"/>
    <property type="match status" value="1"/>
</dbReference>
<dbReference type="GO" id="GO:0051213">
    <property type="term" value="F:dioxygenase activity"/>
    <property type="evidence" value="ECO:0007669"/>
    <property type="project" value="UniProtKB-KW"/>
</dbReference>
<accession>A0A1K2HY09</accession>
<evidence type="ECO:0000259" key="1">
    <source>
        <dbReference type="Pfam" id="PF07746"/>
    </source>
</evidence>
<evidence type="ECO:0000313" key="3">
    <source>
        <dbReference type="Proteomes" id="UP000183447"/>
    </source>
</evidence>
<dbReference type="STRING" id="665118.SAMN02983003_2134"/>
<keyword evidence="2" id="KW-0223">Dioxygenase</keyword>
<keyword evidence="3" id="KW-1185">Reference proteome</keyword>
<dbReference type="RefSeq" id="WP_072342500.1">
    <property type="nucleotide sequence ID" value="NZ_FPKU01000002.1"/>
</dbReference>